<dbReference type="Proteomes" id="UP000031668">
    <property type="component" value="Unassembled WGS sequence"/>
</dbReference>
<accession>A0A0C2IMP4</accession>
<evidence type="ECO:0000313" key="1">
    <source>
        <dbReference type="EMBL" id="KII66669.1"/>
    </source>
</evidence>
<dbReference type="OrthoDB" id="10047020at2759"/>
<sequence length="190" mass="21822">MSESNLTACLIDINNFLGELIIALSDEVYTSKLRFDNKLFMYEDLNSNLLSMITNNFLMNAFSECKSHLLDTYDNQGPHVVEKDSYKVFKYALADILTSFHESNHLNKKEVQSLMEICKICSRMYSPTKRKNSNSGYGRDSICISYESLPSHAFPKMPLQGLLKWFMLLFEIKFIFGGVDINFPGIGFFD</sequence>
<name>A0A0C2IMP4_THEKT</name>
<dbReference type="EMBL" id="JWZT01003490">
    <property type="protein sequence ID" value="KII66669.1"/>
    <property type="molecule type" value="Genomic_DNA"/>
</dbReference>
<proteinExistence type="predicted"/>
<reference evidence="1 2" key="1">
    <citation type="journal article" date="2014" name="Genome Biol. Evol.">
        <title>The genome of the myxosporean Thelohanellus kitauei shows adaptations to nutrient acquisition within its fish host.</title>
        <authorList>
            <person name="Yang Y."/>
            <person name="Xiong J."/>
            <person name="Zhou Z."/>
            <person name="Huo F."/>
            <person name="Miao W."/>
            <person name="Ran C."/>
            <person name="Liu Y."/>
            <person name="Zhang J."/>
            <person name="Feng J."/>
            <person name="Wang M."/>
            <person name="Wang M."/>
            <person name="Wang L."/>
            <person name="Yao B."/>
        </authorList>
    </citation>
    <scope>NUCLEOTIDE SEQUENCE [LARGE SCALE GENOMIC DNA]</scope>
    <source>
        <strain evidence="1">Wuqing</strain>
    </source>
</reference>
<comment type="caution">
    <text evidence="1">The sequence shown here is derived from an EMBL/GenBank/DDBJ whole genome shotgun (WGS) entry which is preliminary data.</text>
</comment>
<protein>
    <submittedName>
        <fullName evidence="1">Uncharacterized protein</fullName>
    </submittedName>
</protein>
<gene>
    <name evidence="1" type="ORF">RF11_12697</name>
</gene>
<organism evidence="1 2">
    <name type="scientific">Thelohanellus kitauei</name>
    <name type="common">Myxosporean</name>
    <dbReference type="NCBI Taxonomy" id="669202"/>
    <lineage>
        <taxon>Eukaryota</taxon>
        <taxon>Metazoa</taxon>
        <taxon>Cnidaria</taxon>
        <taxon>Myxozoa</taxon>
        <taxon>Myxosporea</taxon>
        <taxon>Bivalvulida</taxon>
        <taxon>Platysporina</taxon>
        <taxon>Myxobolidae</taxon>
        <taxon>Thelohanellus</taxon>
    </lineage>
</organism>
<dbReference type="AlphaFoldDB" id="A0A0C2IMP4"/>
<keyword evidence="2" id="KW-1185">Reference proteome</keyword>
<evidence type="ECO:0000313" key="2">
    <source>
        <dbReference type="Proteomes" id="UP000031668"/>
    </source>
</evidence>